<accession>A0A3B3UYU7</accession>
<feature type="region of interest" description="Disordered" evidence="1">
    <location>
        <begin position="63"/>
        <end position="85"/>
    </location>
</feature>
<evidence type="ECO:0000256" key="1">
    <source>
        <dbReference type="SAM" id="MobiDB-lite"/>
    </source>
</evidence>
<proteinExistence type="predicted"/>
<evidence type="ECO:0000313" key="3">
    <source>
        <dbReference type="Ensembl" id="ENSPLAP00000017872.1"/>
    </source>
</evidence>
<reference evidence="3" key="1">
    <citation type="submission" date="2025-08" db="UniProtKB">
        <authorList>
            <consortium name="Ensembl"/>
        </authorList>
    </citation>
    <scope>IDENTIFICATION</scope>
</reference>
<dbReference type="InterPro" id="IPR032335">
    <property type="entry name" value="Sam68-YY"/>
</dbReference>
<dbReference type="STRING" id="48699.ENSPLAP00000017872"/>
<evidence type="ECO:0000313" key="4">
    <source>
        <dbReference type="Proteomes" id="UP000261500"/>
    </source>
</evidence>
<sequence>MSENCVFFFYLSFKHFSLNDVVIRRNKKSCCFLLLLTKSILFLLPQDYDDGYGTAYDDQGYESYDNSYSNQGQNSDDYYEYGHSGESYESYGQEEWANSRGKAPSVRTAKGAYRDQPYSRY</sequence>
<keyword evidence="4" id="KW-1185">Reference proteome</keyword>
<feature type="domain" description="Sam68 tyrosine-rich" evidence="2">
    <location>
        <begin position="47"/>
        <end position="95"/>
    </location>
</feature>
<reference evidence="3" key="2">
    <citation type="submission" date="2025-09" db="UniProtKB">
        <authorList>
            <consortium name="Ensembl"/>
        </authorList>
    </citation>
    <scope>IDENTIFICATION</scope>
</reference>
<dbReference type="Pfam" id="PF16568">
    <property type="entry name" value="Sam68-YY"/>
    <property type="match status" value="1"/>
</dbReference>
<dbReference type="Proteomes" id="UP000261500">
    <property type="component" value="Unplaced"/>
</dbReference>
<dbReference type="GeneTree" id="ENSGT00940000157280"/>
<feature type="compositionally biased region" description="Polar residues" evidence="1">
    <location>
        <begin position="64"/>
        <end position="76"/>
    </location>
</feature>
<evidence type="ECO:0000259" key="2">
    <source>
        <dbReference type="Pfam" id="PF16568"/>
    </source>
</evidence>
<feature type="region of interest" description="Disordered" evidence="1">
    <location>
        <begin position="98"/>
        <end position="121"/>
    </location>
</feature>
<protein>
    <recommendedName>
        <fullName evidence="2">Sam68 tyrosine-rich domain-containing protein</fullName>
    </recommendedName>
</protein>
<dbReference type="AlphaFoldDB" id="A0A3B3UYU7"/>
<name>A0A3B3UYU7_9TELE</name>
<organism evidence="3 4">
    <name type="scientific">Poecilia latipinna</name>
    <name type="common">sailfin molly</name>
    <dbReference type="NCBI Taxonomy" id="48699"/>
    <lineage>
        <taxon>Eukaryota</taxon>
        <taxon>Metazoa</taxon>
        <taxon>Chordata</taxon>
        <taxon>Craniata</taxon>
        <taxon>Vertebrata</taxon>
        <taxon>Euteleostomi</taxon>
        <taxon>Actinopterygii</taxon>
        <taxon>Neopterygii</taxon>
        <taxon>Teleostei</taxon>
        <taxon>Neoteleostei</taxon>
        <taxon>Acanthomorphata</taxon>
        <taxon>Ovalentaria</taxon>
        <taxon>Atherinomorphae</taxon>
        <taxon>Cyprinodontiformes</taxon>
        <taxon>Poeciliidae</taxon>
        <taxon>Poeciliinae</taxon>
        <taxon>Poecilia</taxon>
    </lineage>
</organism>
<dbReference type="Ensembl" id="ENSPLAT00000027214.1">
    <property type="protein sequence ID" value="ENSPLAP00000017872.1"/>
    <property type="gene ID" value="ENSPLAG00000022392.1"/>
</dbReference>